<evidence type="ECO:0000313" key="4">
    <source>
        <dbReference type="Proteomes" id="UP000710385"/>
    </source>
</evidence>
<organism evidence="3 4">
    <name type="scientific">candidate division WWE3 bacterium</name>
    <dbReference type="NCBI Taxonomy" id="2053526"/>
    <lineage>
        <taxon>Bacteria</taxon>
        <taxon>Katanobacteria</taxon>
    </lineage>
</organism>
<keyword evidence="2" id="KW-0732">Signal</keyword>
<dbReference type="InterPro" id="IPR043993">
    <property type="entry name" value="T4SS_pilin"/>
</dbReference>
<gene>
    <name evidence="3" type="ORF">HS096_02690</name>
</gene>
<keyword evidence="1" id="KW-0812">Transmembrane</keyword>
<reference evidence="3" key="1">
    <citation type="submission" date="2020-05" db="EMBL/GenBank/DDBJ databases">
        <title>High-Quality Genomes of Partial-Nitritation/Anammox System by Hierarchical Clustering Based Hybrid Assembly.</title>
        <authorList>
            <person name="Liu L."/>
            <person name="Wang Y."/>
            <person name="Che Y."/>
            <person name="Chen Y."/>
            <person name="Xia Y."/>
            <person name="Luo R."/>
            <person name="Cheng S.H."/>
            <person name="Zheng C."/>
            <person name="Zhang T."/>
        </authorList>
    </citation>
    <scope>NUCLEOTIDE SEQUENCE</scope>
    <source>
        <strain evidence="3">H1_PAT1</strain>
    </source>
</reference>
<accession>A0A928TTY5</accession>
<dbReference type="EMBL" id="JABTTY010000001">
    <property type="protein sequence ID" value="MBE7525271.1"/>
    <property type="molecule type" value="Genomic_DNA"/>
</dbReference>
<evidence type="ECO:0000256" key="1">
    <source>
        <dbReference type="SAM" id="Phobius"/>
    </source>
</evidence>
<feature type="transmembrane region" description="Helical" evidence="1">
    <location>
        <begin position="103"/>
        <end position="123"/>
    </location>
</feature>
<evidence type="ECO:0000313" key="3">
    <source>
        <dbReference type="EMBL" id="MBE7525271.1"/>
    </source>
</evidence>
<feature type="transmembrane region" description="Helical" evidence="1">
    <location>
        <begin position="59"/>
        <end position="82"/>
    </location>
</feature>
<dbReference type="AlphaFoldDB" id="A0A928TTY5"/>
<sequence>MKTALQRAILFGTSLFFLPRTALAQGQSFVDRIRSGVNTAGAPAGLTQSAPLEVLIGNLINAALGFVGVVLLGVLLYAGFLWMTAGGNVDQVKKAKAMITNSVVGLVIVAASFAIANFVLGAITGATTGGGGAQTSP</sequence>
<dbReference type="Pfam" id="PF18895">
    <property type="entry name" value="T4SS_pilin"/>
    <property type="match status" value="1"/>
</dbReference>
<proteinExistence type="predicted"/>
<keyword evidence="1" id="KW-1133">Transmembrane helix</keyword>
<feature type="signal peptide" evidence="2">
    <location>
        <begin position="1"/>
        <end position="24"/>
    </location>
</feature>
<evidence type="ECO:0000256" key="2">
    <source>
        <dbReference type="SAM" id="SignalP"/>
    </source>
</evidence>
<protein>
    <submittedName>
        <fullName evidence="3">Uncharacterized protein</fullName>
    </submittedName>
</protein>
<feature type="chain" id="PRO_5037233619" evidence="2">
    <location>
        <begin position="25"/>
        <end position="137"/>
    </location>
</feature>
<name>A0A928TTY5_UNCKA</name>
<comment type="caution">
    <text evidence="3">The sequence shown here is derived from an EMBL/GenBank/DDBJ whole genome shotgun (WGS) entry which is preliminary data.</text>
</comment>
<dbReference type="Proteomes" id="UP000710385">
    <property type="component" value="Unassembled WGS sequence"/>
</dbReference>
<keyword evidence="1" id="KW-0472">Membrane</keyword>